<name>A0A8K0CX02_IGNLU</name>
<dbReference type="EMBL" id="VTPC01006066">
    <property type="protein sequence ID" value="KAF2895283.1"/>
    <property type="molecule type" value="Genomic_DNA"/>
</dbReference>
<feature type="domain" description="Carboxylesterase type B" evidence="6">
    <location>
        <begin position="563"/>
        <end position="617"/>
    </location>
</feature>
<dbReference type="PANTHER" id="PTHR43142:SF1">
    <property type="entry name" value="CARBOXYLIC ESTER HYDROLASE"/>
    <property type="match status" value="1"/>
</dbReference>
<evidence type="ECO:0000313" key="8">
    <source>
        <dbReference type="Proteomes" id="UP000801492"/>
    </source>
</evidence>
<dbReference type="OrthoDB" id="6846267at2759"/>
<dbReference type="PROSITE" id="PS00122">
    <property type="entry name" value="CARBOXYLESTERASE_B_1"/>
    <property type="match status" value="1"/>
</dbReference>
<comment type="similarity">
    <text evidence="1">Belongs to the type-B carboxylesterase/lipase family.</text>
</comment>
<proteinExistence type="inferred from homology"/>
<evidence type="ECO:0000256" key="5">
    <source>
        <dbReference type="ARBA" id="ARBA00023180"/>
    </source>
</evidence>
<gene>
    <name evidence="7" type="ORF">ILUMI_10894</name>
</gene>
<feature type="domain" description="Carboxylesterase type B" evidence="6">
    <location>
        <begin position="21"/>
        <end position="473"/>
    </location>
</feature>
<evidence type="ECO:0000256" key="4">
    <source>
        <dbReference type="ARBA" id="ARBA00023157"/>
    </source>
</evidence>
<sequence length="893" mass="101093">MCKPEYRKHQPSFAAVISASDPEPIEKWTTTVQADKTYVCAQYTFLKQTNDVIGDEDCLYLYVYVPKETITGNEDLDVVVHIHGGAFTVGDPASNAGPEYVMDRDLIFVTMNFRMGILGFLSTQDQTLPGNYGLKDQVMAMKWVKDNIKYFGGNPNSITLTGFASGAAAVHLHYLSPLSTGLFNRGFSQSGSSLNPWSLSKKSIQRARKLGTILGCKETSKELAECLRRASVRSLVGAHASFTELDNTVPPGAFGPVIEFGPKGFLPDHPYKLMLEGRINDYPWVASNVKDEGISPAGFLLLHDQLQKLGNEWDELAPTALIFNDTAFDHDKKGIAKAIRSYYLKDEGLSKNNIDKLIKLFTDRYYQLDVIKAAFLQSTVTKSPVYYYFFDYHIDMPVAFKANLSVVGHSDDARLLYKFADNPKVLSDTDHKMKTIFIDFLYRYASTGKPDFKGIPWRPFYTVNQPVSFMHVSSPTLIFENRVLNLEPFGFWHSLPLNENEHLFPYLLNIIQFLHNVKKNSFIDLLLVIFHPPLNTLEWFINLLMTKIYLLRFSLDFLQSTSIGDEDCLYLYVYVPREKINTNEKLDVVVHIHGGAFIIGDPKSLSGPDYIMDRDLIYFREIDGLKDQSLALKWVKENIQYFGGNPDSVALTGMSAGAACVHFHYFSPLSEGLFHRGHSQSGTALNPLKKAQKLGIMLGCSTDTEELVQCLRKFSGKLITEAFGDFLDYSGMLPSNAFAPVIEPNHTKAFLKEHPYKLLMDDNEIFDFQLFLVFVLLHKLPELEKQWNEVLPYTLAYYDTADENDKPSIGKAVKNYYMNNEPISMNNVLNLTKVMVGVAEFENVEWKPVSSNEEVDYMHISSPNDIRAEHAKEIGLASFWNSLPLKENAHLFN</sequence>
<accession>A0A8K0CX02</accession>
<dbReference type="InterPro" id="IPR002018">
    <property type="entry name" value="CarbesteraseB"/>
</dbReference>
<dbReference type="SUPFAM" id="SSF53474">
    <property type="entry name" value="alpha/beta-Hydrolases"/>
    <property type="match status" value="2"/>
</dbReference>
<dbReference type="AlphaFoldDB" id="A0A8K0CX02"/>
<evidence type="ECO:0000313" key="7">
    <source>
        <dbReference type="EMBL" id="KAF2895283.1"/>
    </source>
</evidence>
<organism evidence="7 8">
    <name type="scientific">Ignelater luminosus</name>
    <name type="common">Cucubano</name>
    <name type="synonym">Pyrophorus luminosus</name>
    <dbReference type="NCBI Taxonomy" id="2038154"/>
    <lineage>
        <taxon>Eukaryota</taxon>
        <taxon>Metazoa</taxon>
        <taxon>Ecdysozoa</taxon>
        <taxon>Arthropoda</taxon>
        <taxon>Hexapoda</taxon>
        <taxon>Insecta</taxon>
        <taxon>Pterygota</taxon>
        <taxon>Neoptera</taxon>
        <taxon>Endopterygota</taxon>
        <taxon>Coleoptera</taxon>
        <taxon>Polyphaga</taxon>
        <taxon>Elateriformia</taxon>
        <taxon>Elateroidea</taxon>
        <taxon>Elateridae</taxon>
        <taxon>Agrypninae</taxon>
        <taxon>Pyrophorini</taxon>
        <taxon>Ignelater</taxon>
    </lineage>
</organism>
<dbReference type="Pfam" id="PF00135">
    <property type="entry name" value="COesterase"/>
    <property type="match status" value="3"/>
</dbReference>
<evidence type="ECO:0000256" key="1">
    <source>
        <dbReference type="ARBA" id="ARBA00005964"/>
    </source>
</evidence>
<dbReference type="GO" id="GO:0052689">
    <property type="term" value="F:carboxylic ester hydrolase activity"/>
    <property type="evidence" value="ECO:0007669"/>
    <property type="project" value="UniProtKB-KW"/>
</dbReference>
<dbReference type="Proteomes" id="UP000801492">
    <property type="component" value="Unassembled WGS sequence"/>
</dbReference>
<evidence type="ECO:0000256" key="3">
    <source>
        <dbReference type="ARBA" id="ARBA00022801"/>
    </source>
</evidence>
<reference evidence="7" key="1">
    <citation type="submission" date="2019-08" db="EMBL/GenBank/DDBJ databases">
        <title>The genome of the North American firefly Photinus pyralis.</title>
        <authorList>
            <consortium name="Photinus pyralis genome working group"/>
            <person name="Fallon T.R."/>
            <person name="Sander Lower S.E."/>
            <person name="Weng J.-K."/>
        </authorList>
    </citation>
    <scope>NUCLEOTIDE SEQUENCE</scope>
    <source>
        <strain evidence="7">TRF0915ILg1</strain>
        <tissue evidence="7">Whole body</tissue>
    </source>
</reference>
<feature type="domain" description="Carboxylesterase type B" evidence="6">
    <location>
        <begin position="624"/>
        <end position="818"/>
    </location>
</feature>
<dbReference type="InterPro" id="IPR019826">
    <property type="entry name" value="Carboxylesterase_B_AS"/>
</dbReference>
<keyword evidence="5" id="KW-0325">Glycoprotein</keyword>
<keyword evidence="8" id="KW-1185">Reference proteome</keyword>
<dbReference type="Gene3D" id="3.40.50.1820">
    <property type="entry name" value="alpha/beta hydrolase"/>
    <property type="match status" value="2"/>
</dbReference>
<dbReference type="InterPro" id="IPR029058">
    <property type="entry name" value="AB_hydrolase_fold"/>
</dbReference>
<protein>
    <recommendedName>
        <fullName evidence="6">Carboxylesterase type B domain-containing protein</fullName>
    </recommendedName>
</protein>
<evidence type="ECO:0000259" key="6">
    <source>
        <dbReference type="Pfam" id="PF00135"/>
    </source>
</evidence>
<evidence type="ECO:0000256" key="2">
    <source>
        <dbReference type="ARBA" id="ARBA00022487"/>
    </source>
</evidence>
<keyword evidence="2" id="KW-0719">Serine esterase</keyword>
<dbReference type="PANTHER" id="PTHR43142">
    <property type="entry name" value="CARBOXYLIC ESTER HYDROLASE"/>
    <property type="match status" value="1"/>
</dbReference>
<keyword evidence="3" id="KW-0378">Hydrolase</keyword>
<comment type="caution">
    <text evidence="7">The sequence shown here is derived from an EMBL/GenBank/DDBJ whole genome shotgun (WGS) entry which is preliminary data.</text>
</comment>
<keyword evidence="4" id="KW-1015">Disulfide bond</keyword>